<reference evidence="1 2" key="1">
    <citation type="submission" date="2015-12" db="EMBL/GenBank/DDBJ databases">
        <title>Haloprofundus marisrubri gen. nov., sp. nov., an extremely halophilic archaeon isolated from the Discovery deep brine-seawater interface in the Red Sea.</title>
        <authorList>
            <person name="Zhang G."/>
            <person name="Stingl U."/>
            <person name="Rashid M."/>
        </authorList>
    </citation>
    <scope>NUCLEOTIDE SEQUENCE [LARGE SCALE GENOMIC DNA]</scope>
    <source>
        <strain evidence="1 2">SB9</strain>
    </source>
</reference>
<proteinExistence type="predicted"/>
<dbReference type="EMBL" id="LOPU01000034">
    <property type="protein sequence ID" value="KTG08117.1"/>
    <property type="molecule type" value="Genomic_DNA"/>
</dbReference>
<dbReference type="AlphaFoldDB" id="A0A0W1R497"/>
<comment type="caution">
    <text evidence="1">The sequence shown here is derived from an EMBL/GenBank/DDBJ whole genome shotgun (WGS) entry which is preliminary data.</text>
</comment>
<keyword evidence="2" id="KW-1185">Reference proteome</keyword>
<dbReference type="Proteomes" id="UP000054387">
    <property type="component" value="Unassembled WGS sequence"/>
</dbReference>
<protein>
    <submittedName>
        <fullName evidence="1">Uncharacterized protein</fullName>
    </submittedName>
</protein>
<evidence type="ECO:0000313" key="1">
    <source>
        <dbReference type="EMBL" id="KTG08117.1"/>
    </source>
</evidence>
<evidence type="ECO:0000313" key="2">
    <source>
        <dbReference type="Proteomes" id="UP000054387"/>
    </source>
</evidence>
<sequence length="95" mass="10801">MTTPAYNGSAELDLTHAESWVVHAAVLAAIERTLDTGQKPMQEHTLREKVEEDETFTDSELRRLRQMLSTYLESAPERDVEPGEAVLGYIRRTIQ</sequence>
<dbReference type="InterPro" id="IPR057175">
    <property type="entry name" value="DUF7853"/>
</dbReference>
<gene>
    <name evidence="1" type="ORF">AUR64_00635</name>
</gene>
<organism evidence="1 2">
    <name type="scientific">Haloprofundus marisrubri</name>
    <dbReference type="NCBI Taxonomy" id="1514971"/>
    <lineage>
        <taxon>Archaea</taxon>
        <taxon>Methanobacteriati</taxon>
        <taxon>Methanobacteriota</taxon>
        <taxon>Stenosarchaea group</taxon>
        <taxon>Halobacteria</taxon>
        <taxon>Halobacteriales</taxon>
        <taxon>Haloferacaceae</taxon>
        <taxon>Haloprofundus</taxon>
    </lineage>
</organism>
<dbReference type="OrthoDB" id="205738at2157"/>
<name>A0A0W1R497_9EURY</name>
<dbReference type="Pfam" id="PF25251">
    <property type="entry name" value="DUF7853"/>
    <property type="match status" value="1"/>
</dbReference>
<dbReference type="RefSeq" id="WP_058583199.1">
    <property type="nucleotide sequence ID" value="NZ_LOPU01000034.1"/>
</dbReference>
<accession>A0A0W1R497</accession>